<evidence type="ECO:0000256" key="3">
    <source>
        <dbReference type="ARBA" id="ARBA00023242"/>
    </source>
</evidence>
<proteinExistence type="inferred from homology"/>
<dbReference type="InterPro" id="IPR023093">
    <property type="entry name" value="ScpA-like_C"/>
</dbReference>
<gene>
    <name evidence="7" type="ORF">K450DRAFT_244771</name>
</gene>
<evidence type="ECO:0000313" key="8">
    <source>
        <dbReference type="Proteomes" id="UP001206595"/>
    </source>
</evidence>
<dbReference type="AlphaFoldDB" id="A0AAD5HC91"/>
<evidence type="ECO:0000256" key="2">
    <source>
        <dbReference type="ARBA" id="ARBA00009870"/>
    </source>
</evidence>
<keyword evidence="3" id="KW-0539">Nucleus</keyword>
<dbReference type="PANTHER" id="PTHR12585">
    <property type="entry name" value="SCC1 / RAD21 FAMILY MEMBER"/>
    <property type="match status" value="1"/>
</dbReference>
<dbReference type="GO" id="GO:0030892">
    <property type="term" value="C:mitotic cohesin complex"/>
    <property type="evidence" value="ECO:0007669"/>
    <property type="project" value="TreeGrafter"/>
</dbReference>
<evidence type="ECO:0000256" key="1">
    <source>
        <dbReference type="ARBA" id="ARBA00004123"/>
    </source>
</evidence>
<dbReference type="Gene3D" id="1.10.10.580">
    <property type="entry name" value="Structural maintenance of chromosome 1. Chain E"/>
    <property type="match status" value="1"/>
</dbReference>
<dbReference type="PANTHER" id="PTHR12585:SF69">
    <property type="entry name" value="FI11703P"/>
    <property type="match status" value="1"/>
</dbReference>
<comment type="caution">
    <text evidence="7">The sequence shown here is derived from an EMBL/GenBank/DDBJ whole genome shotgun (WGS) entry which is preliminary data.</text>
</comment>
<feature type="domain" description="Rad21/Rec8-like protein N-terminal" evidence="6">
    <location>
        <begin position="1"/>
        <end position="104"/>
    </location>
</feature>
<dbReference type="GeneID" id="75914984"/>
<comment type="similarity">
    <text evidence="2">Belongs to the rad21 family.</text>
</comment>
<evidence type="ECO:0000259" key="6">
    <source>
        <dbReference type="Pfam" id="PF04825"/>
    </source>
</evidence>
<evidence type="ECO:0008006" key="9">
    <source>
        <dbReference type="Google" id="ProtNLM"/>
    </source>
</evidence>
<dbReference type="GO" id="GO:1990414">
    <property type="term" value="P:replication-born double-strand break repair via sister chromatid exchange"/>
    <property type="evidence" value="ECO:0007669"/>
    <property type="project" value="TreeGrafter"/>
</dbReference>
<feature type="domain" description="Rad21/Rec8-like protein C-terminal eukaryotic" evidence="5">
    <location>
        <begin position="516"/>
        <end position="559"/>
    </location>
</feature>
<dbReference type="Proteomes" id="UP001206595">
    <property type="component" value="Unassembled WGS sequence"/>
</dbReference>
<dbReference type="GO" id="GO:0005634">
    <property type="term" value="C:nucleus"/>
    <property type="evidence" value="ECO:0007669"/>
    <property type="project" value="UniProtKB-SubCell"/>
</dbReference>
<dbReference type="InterPro" id="IPR006909">
    <property type="entry name" value="Rad21/Rec8_C_eu"/>
</dbReference>
<feature type="region of interest" description="Disordered" evidence="4">
    <location>
        <begin position="383"/>
        <end position="415"/>
    </location>
</feature>
<evidence type="ECO:0000256" key="4">
    <source>
        <dbReference type="SAM" id="MobiDB-lite"/>
    </source>
</evidence>
<dbReference type="RefSeq" id="XP_051443841.1">
    <property type="nucleotide sequence ID" value="XM_051589639.1"/>
</dbReference>
<keyword evidence="8" id="KW-1185">Reference proteome</keyword>
<reference evidence="7" key="1">
    <citation type="submission" date="2021-06" db="EMBL/GenBank/DDBJ databases">
        <authorList>
            <consortium name="DOE Joint Genome Institute"/>
            <person name="Mondo S.J."/>
            <person name="Amses K.R."/>
            <person name="Simmons D.R."/>
            <person name="Longcore J.E."/>
            <person name="Seto K."/>
            <person name="Alves G.H."/>
            <person name="Bonds A.E."/>
            <person name="Quandt C.A."/>
            <person name="Davis W.J."/>
            <person name="Chang Y."/>
            <person name="Letcher P.M."/>
            <person name="Powell M.J."/>
            <person name="Kuo A."/>
            <person name="Labutti K."/>
            <person name="Pangilinan J."/>
            <person name="Andreopoulos W."/>
            <person name="Tritt A."/>
            <person name="Riley R."/>
            <person name="Hundley H."/>
            <person name="Johnson J."/>
            <person name="Lipzen A."/>
            <person name="Barry K."/>
            <person name="Berbee M.L."/>
            <person name="Buchler N.E."/>
            <person name="Grigoriev I.V."/>
            <person name="Spatafora J.W."/>
            <person name="Stajich J.E."/>
            <person name="James T.Y."/>
        </authorList>
    </citation>
    <scope>NUCLEOTIDE SEQUENCE</scope>
    <source>
        <strain evidence="7">AG</strain>
    </source>
</reference>
<dbReference type="InterPro" id="IPR039781">
    <property type="entry name" value="Rad21/Rec8-like"/>
</dbReference>
<name>A0AAD5HC91_UMBRA</name>
<dbReference type="SUPFAM" id="SSF46785">
    <property type="entry name" value="Winged helix' DNA-binding domain"/>
    <property type="match status" value="1"/>
</dbReference>
<comment type="subcellular location">
    <subcellularLocation>
        <location evidence="1">Nucleus</location>
    </subcellularLocation>
</comment>
<dbReference type="InterPro" id="IPR006910">
    <property type="entry name" value="Rad21_Rec8_N"/>
</dbReference>
<reference evidence="7" key="2">
    <citation type="journal article" date="2022" name="Proc. Natl. Acad. Sci. U.S.A.">
        <title>Diploid-dominant life cycles characterize the early evolution of Fungi.</title>
        <authorList>
            <person name="Amses K.R."/>
            <person name="Simmons D.R."/>
            <person name="Longcore J.E."/>
            <person name="Mondo S.J."/>
            <person name="Seto K."/>
            <person name="Jeronimo G.H."/>
            <person name="Bonds A.E."/>
            <person name="Quandt C.A."/>
            <person name="Davis W.J."/>
            <person name="Chang Y."/>
            <person name="Federici B.A."/>
            <person name="Kuo A."/>
            <person name="LaButti K."/>
            <person name="Pangilinan J."/>
            <person name="Andreopoulos W."/>
            <person name="Tritt A."/>
            <person name="Riley R."/>
            <person name="Hundley H."/>
            <person name="Johnson J."/>
            <person name="Lipzen A."/>
            <person name="Barry K."/>
            <person name="Lang B.F."/>
            <person name="Cuomo C.A."/>
            <person name="Buchler N.E."/>
            <person name="Grigoriev I.V."/>
            <person name="Spatafora J.W."/>
            <person name="Stajich J.E."/>
            <person name="James T.Y."/>
        </authorList>
    </citation>
    <scope>NUCLEOTIDE SEQUENCE</scope>
    <source>
        <strain evidence="7">AG</strain>
    </source>
</reference>
<protein>
    <recommendedName>
        <fullName evidence="9">Double-strand-break repair protein rad21</fullName>
    </recommendedName>
</protein>
<dbReference type="EMBL" id="MU620925">
    <property type="protein sequence ID" value="KAI8578837.1"/>
    <property type="molecule type" value="Genomic_DNA"/>
</dbReference>
<evidence type="ECO:0000259" key="5">
    <source>
        <dbReference type="Pfam" id="PF04824"/>
    </source>
</evidence>
<dbReference type="Pfam" id="PF04825">
    <property type="entry name" value="Rad21_Rec8_N"/>
    <property type="match status" value="1"/>
</dbReference>
<dbReference type="CDD" id="cd21788">
    <property type="entry name" value="Rad21_Rec8_M_SpRad21p-like"/>
    <property type="match status" value="1"/>
</dbReference>
<dbReference type="Pfam" id="PF04824">
    <property type="entry name" value="Rad21_Rec8"/>
    <property type="match status" value="1"/>
</dbReference>
<evidence type="ECO:0000313" key="7">
    <source>
        <dbReference type="EMBL" id="KAI8578837.1"/>
    </source>
</evidence>
<organism evidence="7 8">
    <name type="scientific">Umbelopsis ramanniana AG</name>
    <dbReference type="NCBI Taxonomy" id="1314678"/>
    <lineage>
        <taxon>Eukaryota</taxon>
        <taxon>Fungi</taxon>
        <taxon>Fungi incertae sedis</taxon>
        <taxon>Mucoromycota</taxon>
        <taxon>Mucoromycotina</taxon>
        <taxon>Umbelopsidomycetes</taxon>
        <taxon>Umbelopsidales</taxon>
        <taxon>Umbelopsidaceae</taxon>
        <taxon>Umbelopsis</taxon>
    </lineage>
</organism>
<dbReference type="GO" id="GO:0007064">
    <property type="term" value="P:mitotic sister chromatid cohesion"/>
    <property type="evidence" value="ECO:0007669"/>
    <property type="project" value="TreeGrafter"/>
</dbReference>
<dbReference type="GO" id="GO:0003682">
    <property type="term" value="F:chromatin binding"/>
    <property type="evidence" value="ECO:0007669"/>
    <property type="project" value="TreeGrafter"/>
</dbReference>
<accession>A0AAD5HC91</accession>
<dbReference type="InterPro" id="IPR036390">
    <property type="entry name" value="WH_DNA-bd_sf"/>
</dbReference>
<sequence length="564" mass="62436">MMYSDAIISKKGPLARVWLAAHWERKISKNQFLQTNIEKTVDAITAEEQEMLTLRLSGQLLLGVVRIYSRKTRYLLEDCNDALVKIKTAFKKGDVDMPDTHRHVANINAITLADDLTEFDILLPEAPLHLNRDPNEPIMDLSLSMSNISRRQDITISQSGNDAQLFSLGFNDNILDGIETGRDLFQHGAQSDLQLADLGLDDMNEIEMGRDAAFERSLTMDDIGAPLERMNIKDTNNNEEFDFDLGPEPDFLPEASPDMRQNESSFDLPDASMTTESNSALIADTQAIGDDLLFDVGTPSAQANTPQIHRRRLIIDKVTELPHDKIRDQINDTSDIVTEATFLPTSPEMLRFKSIEKQGIKFFINLNAPLNLAPELQALFTRSRKRSPSVTSLGDEDEEEEHQRKQPKLISGPTTKLQTATEEDEYDIVLGAGEEATTAAATAAAAAAAAAIAAKDVPETQAGIMPYEANVNPVTSSASQLLTPLGISKQTNDTMERLQVTFDQKKQMAEEPKITYQQMASPNLKRADAVKLFFDVLVLSSKDMVKVKQAKPYGDITISQAVVA</sequence>